<dbReference type="CDD" id="cd03127">
    <property type="entry name" value="tetraspanin_LEL"/>
    <property type="match status" value="1"/>
</dbReference>
<dbReference type="PANTHER" id="PTHR19282:SF456">
    <property type="entry name" value="CD63 MOLECULE"/>
    <property type="match status" value="1"/>
</dbReference>
<comment type="similarity">
    <text evidence="2 7">Belongs to the tetraspanin (TM4SF) family.</text>
</comment>
<name>A0AAN9Y0M0_9HEMI</name>
<evidence type="ECO:0000313" key="8">
    <source>
        <dbReference type="EMBL" id="KAK7579974.1"/>
    </source>
</evidence>
<evidence type="ECO:0000256" key="6">
    <source>
        <dbReference type="PIRSR" id="PIRSR002419-1"/>
    </source>
</evidence>
<reference evidence="8 9" key="1">
    <citation type="submission" date="2024-03" db="EMBL/GenBank/DDBJ databases">
        <title>Adaptation during the transition from Ophiocordyceps entomopathogen to insect associate is accompanied by gene loss and intensified selection.</title>
        <authorList>
            <person name="Ward C.M."/>
            <person name="Onetto C.A."/>
            <person name="Borneman A.R."/>
        </authorList>
    </citation>
    <scope>NUCLEOTIDE SEQUENCE [LARGE SCALE GENOMIC DNA]</scope>
    <source>
        <strain evidence="8">AWRI1</strain>
        <tissue evidence="8">Single Adult Female</tissue>
    </source>
</reference>
<dbReference type="PRINTS" id="PR00259">
    <property type="entry name" value="TMFOUR"/>
</dbReference>
<comment type="caution">
    <text evidence="7">Lacks conserved residue(s) required for the propagation of feature annotation.</text>
</comment>
<evidence type="ECO:0000256" key="4">
    <source>
        <dbReference type="ARBA" id="ARBA00022989"/>
    </source>
</evidence>
<evidence type="ECO:0000256" key="7">
    <source>
        <dbReference type="RuleBase" id="RU361218"/>
    </source>
</evidence>
<dbReference type="PANTHER" id="PTHR19282">
    <property type="entry name" value="TETRASPANIN"/>
    <property type="match status" value="1"/>
</dbReference>
<keyword evidence="6" id="KW-1015">Disulfide bond</keyword>
<dbReference type="InterPro" id="IPR018499">
    <property type="entry name" value="Tetraspanin/Peripherin"/>
</dbReference>
<dbReference type="AlphaFoldDB" id="A0AAN9Y0M0"/>
<evidence type="ECO:0000313" key="9">
    <source>
        <dbReference type="Proteomes" id="UP001367676"/>
    </source>
</evidence>
<evidence type="ECO:0000256" key="5">
    <source>
        <dbReference type="ARBA" id="ARBA00023136"/>
    </source>
</evidence>
<evidence type="ECO:0000256" key="3">
    <source>
        <dbReference type="ARBA" id="ARBA00022692"/>
    </source>
</evidence>
<accession>A0AAN9Y0M0</accession>
<dbReference type="EMBL" id="JBBCAQ010000034">
    <property type="protein sequence ID" value="KAK7579974.1"/>
    <property type="molecule type" value="Genomic_DNA"/>
</dbReference>
<keyword evidence="9" id="KW-1185">Reference proteome</keyword>
<keyword evidence="3 7" id="KW-0812">Transmembrane</keyword>
<dbReference type="InterPro" id="IPR008952">
    <property type="entry name" value="Tetraspanin_EC2_sf"/>
</dbReference>
<protein>
    <recommendedName>
        <fullName evidence="7">Tetraspanin</fullName>
    </recommendedName>
</protein>
<dbReference type="GO" id="GO:0005886">
    <property type="term" value="C:plasma membrane"/>
    <property type="evidence" value="ECO:0007669"/>
    <property type="project" value="TreeGrafter"/>
</dbReference>
<feature type="transmembrane region" description="Helical" evidence="7">
    <location>
        <begin position="31"/>
        <end position="51"/>
    </location>
</feature>
<keyword evidence="4 7" id="KW-1133">Transmembrane helix</keyword>
<dbReference type="PIRSF" id="PIRSF002419">
    <property type="entry name" value="Tetraspanin"/>
    <property type="match status" value="1"/>
</dbReference>
<feature type="disulfide bond" evidence="6">
    <location>
        <begin position="124"/>
        <end position="144"/>
    </location>
</feature>
<dbReference type="Pfam" id="PF00335">
    <property type="entry name" value="Tetraspanin"/>
    <property type="match status" value="1"/>
</dbReference>
<dbReference type="Gene3D" id="1.10.1450.10">
    <property type="entry name" value="Tetraspanin"/>
    <property type="match status" value="1"/>
</dbReference>
<dbReference type="InterPro" id="IPR000301">
    <property type="entry name" value="Tetraspanin_animals"/>
</dbReference>
<dbReference type="SUPFAM" id="SSF48652">
    <property type="entry name" value="Tetraspanin"/>
    <property type="match status" value="1"/>
</dbReference>
<evidence type="ECO:0000256" key="2">
    <source>
        <dbReference type="ARBA" id="ARBA00006840"/>
    </source>
</evidence>
<gene>
    <name evidence="8" type="ORF">V9T40_000603</name>
</gene>
<dbReference type="Proteomes" id="UP001367676">
    <property type="component" value="Unassembled WGS sequence"/>
</dbReference>
<evidence type="ECO:0000256" key="1">
    <source>
        <dbReference type="ARBA" id="ARBA00004141"/>
    </source>
</evidence>
<feature type="transmembrane region" description="Helical" evidence="7">
    <location>
        <begin position="177"/>
        <end position="198"/>
    </location>
</feature>
<keyword evidence="5 7" id="KW-0472">Membrane</keyword>
<proteinExistence type="inferred from homology"/>
<feature type="transmembrane region" description="Helical" evidence="7">
    <location>
        <begin position="58"/>
        <end position="81"/>
    </location>
</feature>
<organism evidence="8 9">
    <name type="scientific">Parthenolecanium corni</name>
    <dbReference type="NCBI Taxonomy" id="536013"/>
    <lineage>
        <taxon>Eukaryota</taxon>
        <taxon>Metazoa</taxon>
        <taxon>Ecdysozoa</taxon>
        <taxon>Arthropoda</taxon>
        <taxon>Hexapoda</taxon>
        <taxon>Insecta</taxon>
        <taxon>Pterygota</taxon>
        <taxon>Neoptera</taxon>
        <taxon>Paraneoptera</taxon>
        <taxon>Hemiptera</taxon>
        <taxon>Sternorrhyncha</taxon>
        <taxon>Coccoidea</taxon>
        <taxon>Coccidae</taxon>
        <taxon>Parthenolecanium</taxon>
    </lineage>
</organism>
<comment type="caution">
    <text evidence="8">The sequence shown here is derived from an EMBL/GenBank/DDBJ whole genome shotgun (WGS) entry which is preliminary data.</text>
</comment>
<sequence>MVLFGALEGPMPEEFEKIPEMAQDYSITSKVLIIAGGIIFVVAFFGCWGAVSDSSCMLFLYAVFLMALILVEAAVGVYAYVHRDTIKDSVSRDLKKWIKDYDDTAPTSNAKAIIDKVQVTFQCCGVDRPQDWIQQRGSLPKSCCKDDKASNCDIKNAYQIGCIPKGVQLVNSKVQKYLIIVGAIVGVEVLTIIFALIVRNSILNERRRSLA</sequence>
<comment type="subcellular location">
    <subcellularLocation>
        <location evidence="1 7">Membrane</location>
        <topology evidence="1 7">Multi-pass membrane protein</topology>
    </subcellularLocation>
</comment>
<feature type="disulfide bond" evidence="6">
    <location>
        <begin position="123"/>
        <end position="162"/>
    </location>
</feature>